<proteinExistence type="predicted"/>
<organism evidence="2">
    <name type="scientific">uncultured Thermomicrobiales bacterium</name>
    <dbReference type="NCBI Taxonomy" id="1645740"/>
    <lineage>
        <taxon>Bacteria</taxon>
        <taxon>Pseudomonadati</taxon>
        <taxon>Thermomicrobiota</taxon>
        <taxon>Thermomicrobia</taxon>
        <taxon>Thermomicrobiales</taxon>
        <taxon>environmental samples</taxon>
    </lineage>
</organism>
<name>A0A6J4VTD9_9BACT</name>
<sequence>ATYSHHPLVDRSAGASCRPGRRPDSNRQFARQRGEEPGQGNDGAAGDRLADRPTGRAHQPDQHRIDRRRPGARFGRRAPGPRRRGVEEGV</sequence>
<gene>
    <name evidence="2" type="ORF">AVDCRST_MAG88-4180</name>
</gene>
<feature type="region of interest" description="Disordered" evidence="1">
    <location>
        <begin position="1"/>
        <end position="90"/>
    </location>
</feature>
<feature type="non-terminal residue" evidence="2">
    <location>
        <position position="1"/>
    </location>
</feature>
<feature type="compositionally biased region" description="Basic and acidic residues" evidence="1">
    <location>
        <begin position="48"/>
        <end position="64"/>
    </location>
</feature>
<reference evidence="2" key="1">
    <citation type="submission" date="2020-02" db="EMBL/GenBank/DDBJ databases">
        <authorList>
            <person name="Meier V. D."/>
        </authorList>
    </citation>
    <scope>NUCLEOTIDE SEQUENCE</scope>
    <source>
        <strain evidence="2">AVDCRST_MAG88</strain>
    </source>
</reference>
<protein>
    <submittedName>
        <fullName evidence="2">Uncharacterized protein</fullName>
    </submittedName>
</protein>
<feature type="compositionally biased region" description="Basic residues" evidence="1">
    <location>
        <begin position="65"/>
        <end position="83"/>
    </location>
</feature>
<dbReference type="AlphaFoldDB" id="A0A6J4VTD9"/>
<evidence type="ECO:0000313" key="2">
    <source>
        <dbReference type="EMBL" id="CAA9587425.1"/>
    </source>
</evidence>
<feature type="non-terminal residue" evidence="2">
    <location>
        <position position="90"/>
    </location>
</feature>
<evidence type="ECO:0000256" key="1">
    <source>
        <dbReference type="SAM" id="MobiDB-lite"/>
    </source>
</evidence>
<dbReference type="EMBL" id="CADCWM010001039">
    <property type="protein sequence ID" value="CAA9587425.1"/>
    <property type="molecule type" value="Genomic_DNA"/>
</dbReference>
<accession>A0A6J4VTD9</accession>